<protein>
    <recommendedName>
        <fullName evidence="2">HTH cro/C1-type domain-containing protein</fullName>
    </recommendedName>
</protein>
<dbReference type="InterPro" id="IPR036286">
    <property type="entry name" value="LexA/Signal_pep-like_sf"/>
</dbReference>
<reference evidence="3" key="1">
    <citation type="journal article" date="2014" name="Front. Microbiol.">
        <title>High frequency of phylogenetically diverse reductive dehalogenase-homologous genes in deep subseafloor sedimentary metagenomes.</title>
        <authorList>
            <person name="Kawai M."/>
            <person name="Futagami T."/>
            <person name="Toyoda A."/>
            <person name="Takaki Y."/>
            <person name="Nishi S."/>
            <person name="Hori S."/>
            <person name="Arai W."/>
            <person name="Tsubouchi T."/>
            <person name="Morono Y."/>
            <person name="Uchiyama I."/>
            <person name="Ito T."/>
            <person name="Fujiyama A."/>
            <person name="Inagaki F."/>
            <person name="Takami H."/>
        </authorList>
    </citation>
    <scope>NUCLEOTIDE SEQUENCE</scope>
    <source>
        <strain evidence="3">Expedition CK06-06</strain>
    </source>
</reference>
<dbReference type="InterPro" id="IPR015927">
    <property type="entry name" value="Peptidase_S24_S26A/B/C"/>
</dbReference>
<evidence type="ECO:0000259" key="2">
    <source>
        <dbReference type="PROSITE" id="PS50943"/>
    </source>
</evidence>
<dbReference type="Pfam" id="PF00717">
    <property type="entry name" value="Peptidase_S24"/>
    <property type="match status" value="1"/>
</dbReference>
<dbReference type="AlphaFoldDB" id="X1B2C2"/>
<dbReference type="Gene3D" id="1.10.260.40">
    <property type="entry name" value="lambda repressor-like DNA-binding domains"/>
    <property type="match status" value="1"/>
</dbReference>
<dbReference type="InterPro" id="IPR050807">
    <property type="entry name" value="TransReg_Diox_bact_type"/>
</dbReference>
<dbReference type="CDD" id="cd00093">
    <property type="entry name" value="HTH_XRE"/>
    <property type="match status" value="1"/>
</dbReference>
<dbReference type="SMART" id="SM00530">
    <property type="entry name" value="HTH_XRE"/>
    <property type="match status" value="1"/>
</dbReference>
<dbReference type="PANTHER" id="PTHR46797:SF1">
    <property type="entry name" value="METHYLPHOSPHONATE SYNTHASE"/>
    <property type="match status" value="1"/>
</dbReference>
<comment type="caution">
    <text evidence="3">The sequence shown here is derived from an EMBL/GenBank/DDBJ whole genome shotgun (WGS) entry which is preliminary data.</text>
</comment>
<dbReference type="SUPFAM" id="SSF47413">
    <property type="entry name" value="lambda repressor-like DNA-binding domains"/>
    <property type="match status" value="1"/>
</dbReference>
<name>X1B2C2_9ZZZZ</name>
<dbReference type="EMBL" id="BART01001292">
    <property type="protein sequence ID" value="GAG66146.1"/>
    <property type="molecule type" value="Genomic_DNA"/>
</dbReference>
<dbReference type="GO" id="GO:0003700">
    <property type="term" value="F:DNA-binding transcription factor activity"/>
    <property type="evidence" value="ECO:0007669"/>
    <property type="project" value="TreeGrafter"/>
</dbReference>
<dbReference type="SUPFAM" id="SSF51306">
    <property type="entry name" value="LexA/Signal peptidase"/>
    <property type="match status" value="1"/>
</dbReference>
<feature type="non-terminal residue" evidence="3">
    <location>
        <position position="179"/>
    </location>
</feature>
<evidence type="ECO:0000313" key="3">
    <source>
        <dbReference type="EMBL" id="GAG66146.1"/>
    </source>
</evidence>
<organism evidence="3">
    <name type="scientific">marine sediment metagenome</name>
    <dbReference type="NCBI Taxonomy" id="412755"/>
    <lineage>
        <taxon>unclassified sequences</taxon>
        <taxon>metagenomes</taxon>
        <taxon>ecological metagenomes</taxon>
    </lineage>
</organism>
<evidence type="ECO:0000256" key="1">
    <source>
        <dbReference type="ARBA" id="ARBA00023125"/>
    </source>
</evidence>
<proteinExistence type="predicted"/>
<gene>
    <name evidence="3" type="ORF">S01H4_04718</name>
</gene>
<dbReference type="Pfam" id="PF01381">
    <property type="entry name" value="HTH_3"/>
    <property type="match status" value="1"/>
</dbReference>
<dbReference type="GO" id="GO:0005829">
    <property type="term" value="C:cytosol"/>
    <property type="evidence" value="ECO:0007669"/>
    <property type="project" value="TreeGrafter"/>
</dbReference>
<accession>X1B2C2</accession>
<dbReference type="InterPro" id="IPR010982">
    <property type="entry name" value="Lambda_DNA-bd_dom_sf"/>
</dbReference>
<feature type="domain" description="HTH cro/C1-type" evidence="2">
    <location>
        <begin position="7"/>
        <end position="61"/>
    </location>
</feature>
<dbReference type="InterPro" id="IPR001387">
    <property type="entry name" value="Cro/C1-type_HTH"/>
</dbReference>
<dbReference type="PANTHER" id="PTHR46797">
    <property type="entry name" value="HTH-TYPE TRANSCRIPTIONAL REGULATOR"/>
    <property type="match status" value="1"/>
</dbReference>
<sequence length="179" mass="20511">MKIGLYLKELRLKNNLTTKQVEVKTGISNSYISLIERNKRKPSAEILNKLAKAYQTKAEDLLRLIGYLPSIKTKYSFQQIPIYNIATTKKPFLISENIEGHSLLPPGLESYSTKDFFAIRVKDKNMTCKRIEEGDIVIIRKQNEVEKGAIALISLNNEIAERIRSKVEKCNFADEKNHP</sequence>
<dbReference type="GO" id="GO:0003677">
    <property type="term" value="F:DNA binding"/>
    <property type="evidence" value="ECO:0007669"/>
    <property type="project" value="UniProtKB-KW"/>
</dbReference>
<dbReference type="Gene3D" id="2.10.109.10">
    <property type="entry name" value="Umud Fragment, subunit A"/>
    <property type="match status" value="1"/>
</dbReference>
<keyword evidence="1" id="KW-0238">DNA-binding</keyword>
<dbReference type="PROSITE" id="PS50943">
    <property type="entry name" value="HTH_CROC1"/>
    <property type="match status" value="1"/>
</dbReference>